<gene>
    <name evidence="1" type="ORF">ENW66_03520</name>
</gene>
<organism evidence="1">
    <name type="scientific">Archaeoglobus fulgidus</name>
    <dbReference type="NCBI Taxonomy" id="2234"/>
    <lineage>
        <taxon>Archaea</taxon>
        <taxon>Methanobacteriati</taxon>
        <taxon>Methanobacteriota</taxon>
        <taxon>Archaeoglobi</taxon>
        <taxon>Archaeoglobales</taxon>
        <taxon>Archaeoglobaceae</taxon>
        <taxon>Archaeoglobus</taxon>
    </lineage>
</organism>
<sequence>MSLRGTHSYGLNFEEIIDLLGGGEEARKAVELLRKYWRKGKIPKDELDVEVALTLDFYRLALPVRSFHDSLSWKMRFFAVEDMEIPYIVRFFIEDLEKGQGEWRKTVERYFKAIGEKRAEEFADIFEEMVERSRNFIVCGEDIVDISMKYGRDGGVVIAEMKGAGLISPTVGCGGYGRARAPLYEINRFFAMLLR</sequence>
<accession>A0A7C3RBV1</accession>
<name>A0A7C3RBV1_ARCFL</name>
<proteinExistence type="predicted"/>
<protein>
    <submittedName>
        <fullName evidence="1">Uncharacterized protein</fullName>
    </submittedName>
</protein>
<dbReference type="AlphaFoldDB" id="A0A7C3RBV1"/>
<comment type="caution">
    <text evidence="1">The sequence shown here is derived from an EMBL/GenBank/DDBJ whole genome shotgun (WGS) entry which is preliminary data.</text>
</comment>
<dbReference type="EMBL" id="DTLB01000020">
    <property type="protein sequence ID" value="HFW32007.1"/>
    <property type="molecule type" value="Genomic_DNA"/>
</dbReference>
<evidence type="ECO:0000313" key="1">
    <source>
        <dbReference type="EMBL" id="HFW32007.1"/>
    </source>
</evidence>
<reference evidence="1" key="1">
    <citation type="journal article" date="2020" name="mSystems">
        <title>Genome- and Community-Level Interaction Insights into Carbon Utilization and Element Cycling Functions of Hydrothermarchaeota in Hydrothermal Sediment.</title>
        <authorList>
            <person name="Zhou Z."/>
            <person name="Liu Y."/>
            <person name="Xu W."/>
            <person name="Pan J."/>
            <person name="Luo Z.H."/>
            <person name="Li M."/>
        </authorList>
    </citation>
    <scope>NUCLEOTIDE SEQUENCE [LARGE SCALE GENOMIC DNA]</scope>
    <source>
        <strain evidence="1">SpSt-87</strain>
    </source>
</reference>